<sequence length="105" mass="11989">MNPEEPNHFSRQIEQKAERKLTAQRQNQSVWFGLGMFGLVGWSVAIPALIGTSLGVWLDRRYPQNHSWTLSLLVVGLMVGCVIAWQWLGKEDTEIHQKENNGNDE</sequence>
<name>A0A840TNT0_9BACT</name>
<dbReference type="Pfam" id="PF09527">
    <property type="entry name" value="ATPase_gene1"/>
    <property type="match status" value="1"/>
</dbReference>
<dbReference type="NCBIfam" id="TIGR02230">
    <property type="entry name" value="ATPase_gene1"/>
    <property type="match status" value="1"/>
</dbReference>
<dbReference type="Proteomes" id="UP000557307">
    <property type="component" value="Unassembled WGS sequence"/>
</dbReference>
<evidence type="ECO:0000256" key="1">
    <source>
        <dbReference type="SAM" id="Phobius"/>
    </source>
</evidence>
<keyword evidence="1" id="KW-0812">Transmembrane</keyword>
<dbReference type="InterPro" id="IPR011744">
    <property type="entry name" value="ATPase_gene1"/>
</dbReference>
<feature type="transmembrane region" description="Helical" evidence="1">
    <location>
        <begin position="29"/>
        <end position="50"/>
    </location>
</feature>
<dbReference type="AlphaFoldDB" id="A0A840TNT0"/>
<evidence type="ECO:0000313" key="2">
    <source>
        <dbReference type="EMBL" id="MBB5285014.1"/>
    </source>
</evidence>
<comment type="caution">
    <text evidence="2">The sequence shown here is derived from an EMBL/GenBank/DDBJ whole genome shotgun (WGS) entry which is preliminary data.</text>
</comment>
<organism evidence="2 3">
    <name type="scientific">Rhabdobacter roseus</name>
    <dbReference type="NCBI Taxonomy" id="1655419"/>
    <lineage>
        <taxon>Bacteria</taxon>
        <taxon>Pseudomonadati</taxon>
        <taxon>Bacteroidota</taxon>
        <taxon>Cytophagia</taxon>
        <taxon>Cytophagales</taxon>
        <taxon>Cytophagaceae</taxon>
        <taxon>Rhabdobacter</taxon>
    </lineage>
</organism>
<dbReference type="EMBL" id="JACHGF010000004">
    <property type="protein sequence ID" value="MBB5285014.1"/>
    <property type="molecule type" value="Genomic_DNA"/>
</dbReference>
<keyword evidence="1" id="KW-0472">Membrane</keyword>
<evidence type="ECO:0000313" key="3">
    <source>
        <dbReference type="Proteomes" id="UP000557307"/>
    </source>
</evidence>
<proteinExistence type="predicted"/>
<gene>
    <name evidence="2" type="ORF">HNQ92_003162</name>
</gene>
<keyword evidence="3" id="KW-1185">Reference proteome</keyword>
<protein>
    <submittedName>
        <fullName evidence="2">ATP synthase protein I</fullName>
    </submittedName>
</protein>
<accession>A0A840TNT0</accession>
<dbReference type="RefSeq" id="WP_184174953.1">
    <property type="nucleotide sequence ID" value="NZ_JACHGF010000004.1"/>
</dbReference>
<dbReference type="InterPro" id="IPR032820">
    <property type="entry name" value="ATPase_put"/>
</dbReference>
<feature type="transmembrane region" description="Helical" evidence="1">
    <location>
        <begin position="70"/>
        <end position="88"/>
    </location>
</feature>
<keyword evidence="1" id="KW-1133">Transmembrane helix</keyword>
<reference evidence="2 3" key="1">
    <citation type="submission" date="2020-08" db="EMBL/GenBank/DDBJ databases">
        <title>Genomic Encyclopedia of Type Strains, Phase IV (KMG-IV): sequencing the most valuable type-strain genomes for metagenomic binning, comparative biology and taxonomic classification.</title>
        <authorList>
            <person name="Goeker M."/>
        </authorList>
    </citation>
    <scope>NUCLEOTIDE SEQUENCE [LARGE SCALE GENOMIC DNA]</scope>
    <source>
        <strain evidence="2 3">DSM 105074</strain>
    </source>
</reference>